<keyword evidence="1" id="KW-0732">Signal</keyword>
<organism evidence="2 3">
    <name type="scientific">Brassica campestris</name>
    <name type="common">Field mustard</name>
    <dbReference type="NCBI Taxonomy" id="3711"/>
    <lineage>
        <taxon>Eukaryota</taxon>
        <taxon>Viridiplantae</taxon>
        <taxon>Streptophyta</taxon>
        <taxon>Embryophyta</taxon>
        <taxon>Tracheophyta</taxon>
        <taxon>Spermatophyta</taxon>
        <taxon>Magnoliopsida</taxon>
        <taxon>eudicotyledons</taxon>
        <taxon>Gunneridae</taxon>
        <taxon>Pentapetalae</taxon>
        <taxon>rosids</taxon>
        <taxon>malvids</taxon>
        <taxon>Brassicales</taxon>
        <taxon>Brassicaceae</taxon>
        <taxon>Brassiceae</taxon>
        <taxon>Brassica</taxon>
    </lineage>
</organism>
<dbReference type="EMBL" id="LS974618">
    <property type="protein sequence ID" value="CAG7893830.1"/>
    <property type="molecule type" value="Genomic_DNA"/>
</dbReference>
<gene>
    <name evidence="2" type="ORF">BRAPAZ1V2_A02P27820.2</name>
</gene>
<accession>A0A8D9M1G4</accession>
<dbReference type="Gramene" id="A02p27820.2_BraZ1">
    <property type="protein sequence ID" value="A02p27820.2_BraZ1.CDS"/>
    <property type="gene ID" value="A02g27820.2_BraZ1"/>
</dbReference>
<name>A0A8D9M1G4_BRACM</name>
<protein>
    <submittedName>
        <fullName evidence="2">Uncharacterized protein</fullName>
    </submittedName>
</protein>
<evidence type="ECO:0000256" key="1">
    <source>
        <dbReference type="SAM" id="SignalP"/>
    </source>
</evidence>
<evidence type="ECO:0000313" key="2">
    <source>
        <dbReference type="EMBL" id="CAG7893830.1"/>
    </source>
</evidence>
<feature type="non-terminal residue" evidence="2">
    <location>
        <position position="90"/>
    </location>
</feature>
<proteinExistence type="predicted"/>
<feature type="signal peptide" evidence="1">
    <location>
        <begin position="1"/>
        <end position="31"/>
    </location>
</feature>
<dbReference type="AlphaFoldDB" id="A0A8D9M1G4"/>
<sequence length="90" mass="10449">VRLRQSPNHWLLRAPPSLLILLLLPNSRIVGDQDVEVMNAKTRAFDHYKRWSLLNDETGNKRGGRVKLQPMVMPQSEFDHAEKEMLSMVK</sequence>
<reference evidence="2 3" key="1">
    <citation type="submission" date="2021-07" db="EMBL/GenBank/DDBJ databases">
        <authorList>
            <consortium name="Genoscope - CEA"/>
            <person name="William W."/>
        </authorList>
    </citation>
    <scope>NUCLEOTIDE SEQUENCE [LARGE SCALE GENOMIC DNA]</scope>
</reference>
<dbReference type="Proteomes" id="UP000694005">
    <property type="component" value="Chromosome A02"/>
</dbReference>
<evidence type="ECO:0000313" key="3">
    <source>
        <dbReference type="Proteomes" id="UP000694005"/>
    </source>
</evidence>
<feature type="chain" id="PRO_5034894420" evidence="1">
    <location>
        <begin position="32"/>
        <end position="90"/>
    </location>
</feature>